<name>A0ABN5QZX2_YERPU</name>
<dbReference type="RefSeq" id="WP_123784320.1">
    <property type="nucleotide sequence ID" value="NZ_CP033713.1"/>
</dbReference>
<evidence type="ECO:0000313" key="2">
    <source>
        <dbReference type="EMBL" id="AYW90251.1"/>
    </source>
</evidence>
<evidence type="ECO:0000313" key="3">
    <source>
        <dbReference type="EMBL" id="AYW92807.1"/>
    </source>
</evidence>
<evidence type="ECO:0000313" key="4">
    <source>
        <dbReference type="Proteomes" id="UP000268669"/>
    </source>
</evidence>
<sequence length="265" mass="30764">MPNHVTNELRIISGSPKRIAAIFKSIINEHGRFDFNKVIPMPESLNVSEGSVTEALMEALKGNVVHFIKYHYPEIKTGDDVIKHFKSERPKSFERDMLDAAAMVENEKLHGFRSWYGWSASRWGTKWNAYNNNIPVEPPKASTRGAYRKRILNKRVTRHIKSDTELVLRFETAWSSPEPIFEELAKRYPDVTFSVTFADEDTGSNCGQYHIKGNECPFFDVAPPYSEQSDDEKRRWTKFAFQLCHPETDPLSYGYDENWNYIEED</sequence>
<organism evidence="2 4">
    <name type="scientific">Yersinia pseudotuberculosis</name>
    <dbReference type="NCBI Taxonomy" id="633"/>
    <lineage>
        <taxon>Bacteria</taxon>
        <taxon>Pseudomonadati</taxon>
        <taxon>Pseudomonadota</taxon>
        <taxon>Gammaproteobacteria</taxon>
        <taxon>Enterobacterales</taxon>
        <taxon>Yersiniaceae</taxon>
        <taxon>Yersinia</taxon>
    </lineage>
</organism>
<keyword evidence="4" id="KW-1185">Reference proteome</keyword>
<reference evidence="2 4" key="1">
    <citation type="submission" date="2018-11" db="EMBL/GenBank/DDBJ databases">
        <title>FDA dAtabase for Regulatory Grade micrObial Sequences (FDA-ARGOS): Supporting development and validation of Infectious Disease Dx tests.</title>
        <authorList>
            <person name="Bliska J."/>
            <person name="Cleland M.-M."/>
            <person name="Tallon L."/>
            <person name="Sadzewicz L."/>
            <person name="Zhao X."/>
            <person name="Vavikolanu K."/>
            <person name="Mehta A."/>
            <person name="Aluvathingal J."/>
            <person name="Nadendla S."/>
            <person name="Yan Y."/>
            <person name="Sichtig H."/>
        </authorList>
    </citation>
    <scope>NUCLEOTIDE SEQUENCE [LARGE SCALE GENOMIC DNA]</scope>
    <source>
        <strain evidence="2 4">FDAARGOS_581</strain>
    </source>
</reference>
<protein>
    <recommendedName>
        <fullName evidence="1">YubB ferredoxin-like domain-containing protein</fullName>
    </recommendedName>
</protein>
<feature type="domain" description="YubB ferredoxin-like" evidence="1">
    <location>
        <begin position="163"/>
        <end position="216"/>
    </location>
</feature>
<dbReference type="EMBL" id="CP033713">
    <property type="protein sequence ID" value="AYW90251.1"/>
    <property type="molecule type" value="Genomic_DNA"/>
</dbReference>
<dbReference type="Proteomes" id="UP000268669">
    <property type="component" value="Chromosome"/>
</dbReference>
<accession>A0ABN5QZX2</accession>
<dbReference type="EMBL" id="CP033713">
    <property type="protein sequence ID" value="AYW92807.1"/>
    <property type="molecule type" value="Genomic_DNA"/>
</dbReference>
<evidence type="ECO:0000259" key="1">
    <source>
        <dbReference type="Pfam" id="PF18406"/>
    </source>
</evidence>
<gene>
    <name evidence="2" type="ORF">EGX47_02110</name>
    <name evidence="3" type="ORF">EGX47_16880</name>
</gene>
<dbReference type="InterPro" id="IPR041329">
    <property type="entry name" value="YubB_C"/>
</dbReference>
<dbReference type="Pfam" id="PF18406">
    <property type="entry name" value="DUF1281_C"/>
    <property type="match status" value="1"/>
</dbReference>
<proteinExistence type="predicted"/>